<reference evidence="2" key="1">
    <citation type="submission" date="2014-09" db="EMBL/GenBank/DDBJ databases">
        <authorList>
            <person name="Magalhaes I.L.F."/>
            <person name="Oliveira U."/>
            <person name="Santos F.R."/>
            <person name="Vidigal T.H.D.A."/>
            <person name="Brescovit A.D."/>
            <person name="Santos A.J."/>
        </authorList>
    </citation>
    <scope>NUCLEOTIDE SEQUENCE</scope>
    <source>
        <tissue evidence="2">Shoot tissue taken approximately 20 cm above the soil surface</tissue>
    </source>
</reference>
<name>A0A0A9A776_ARUDO</name>
<proteinExistence type="predicted"/>
<evidence type="ECO:0000256" key="1">
    <source>
        <dbReference type="SAM" id="Phobius"/>
    </source>
</evidence>
<dbReference type="AlphaFoldDB" id="A0A0A9A776"/>
<evidence type="ECO:0000313" key="2">
    <source>
        <dbReference type="EMBL" id="JAD42892.1"/>
    </source>
</evidence>
<sequence>MLMDRKDKNVSCLTLHSLMDRDAKNTELSSLGLMPTSSLLLYVWRLTMSLPRFLRWLLLIVSLAIYAIPAEQSH</sequence>
<keyword evidence="1" id="KW-0812">Transmembrane</keyword>
<feature type="transmembrane region" description="Helical" evidence="1">
    <location>
        <begin position="53"/>
        <end position="70"/>
    </location>
</feature>
<keyword evidence="1" id="KW-1133">Transmembrane helix</keyword>
<protein>
    <submittedName>
        <fullName evidence="2">Uncharacterized protein</fullName>
    </submittedName>
</protein>
<dbReference type="EMBL" id="GBRH01255003">
    <property type="protein sequence ID" value="JAD42892.1"/>
    <property type="molecule type" value="Transcribed_RNA"/>
</dbReference>
<keyword evidence="1" id="KW-0472">Membrane</keyword>
<organism evidence="2">
    <name type="scientific">Arundo donax</name>
    <name type="common">Giant reed</name>
    <name type="synonym">Donax arundinaceus</name>
    <dbReference type="NCBI Taxonomy" id="35708"/>
    <lineage>
        <taxon>Eukaryota</taxon>
        <taxon>Viridiplantae</taxon>
        <taxon>Streptophyta</taxon>
        <taxon>Embryophyta</taxon>
        <taxon>Tracheophyta</taxon>
        <taxon>Spermatophyta</taxon>
        <taxon>Magnoliopsida</taxon>
        <taxon>Liliopsida</taxon>
        <taxon>Poales</taxon>
        <taxon>Poaceae</taxon>
        <taxon>PACMAD clade</taxon>
        <taxon>Arundinoideae</taxon>
        <taxon>Arundineae</taxon>
        <taxon>Arundo</taxon>
    </lineage>
</organism>
<reference evidence="2" key="2">
    <citation type="journal article" date="2015" name="Data Brief">
        <title>Shoot transcriptome of the giant reed, Arundo donax.</title>
        <authorList>
            <person name="Barrero R.A."/>
            <person name="Guerrero F.D."/>
            <person name="Moolhuijzen P."/>
            <person name="Goolsby J.A."/>
            <person name="Tidwell J."/>
            <person name="Bellgard S.E."/>
            <person name="Bellgard M.I."/>
        </authorList>
    </citation>
    <scope>NUCLEOTIDE SEQUENCE</scope>
    <source>
        <tissue evidence="2">Shoot tissue taken approximately 20 cm above the soil surface</tissue>
    </source>
</reference>
<accession>A0A0A9A776</accession>